<dbReference type="Pfam" id="PF01436">
    <property type="entry name" value="NHL"/>
    <property type="match status" value="1"/>
</dbReference>
<dbReference type="InterPro" id="IPR011042">
    <property type="entry name" value="6-blade_b-propeller_TolB-like"/>
</dbReference>
<evidence type="ECO:0008006" key="4">
    <source>
        <dbReference type="Google" id="ProtNLM"/>
    </source>
</evidence>
<comment type="caution">
    <text evidence="2">The sequence shown here is derived from an EMBL/GenBank/DDBJ whole genome shotgun (WGS) entry which is preliminary data.</text>
</comment>
<organism evidence="2 3">
    <name type="scientific">Rotaria magnacalcarata</name>
    <dbReference type="NCBI Taxonomy" id="392030"/>
    <lineage>
        <taxon>Eukaryota</taxon>
        <taxon>Metazoa</taxon>
        <taxon>Spiralia</taxon>
        <taxon>Gnathifera</taxon>
        <taxon>Rotifera</taxon>
        <taxon>Eurotatoria</taxon>
        <taxon>Bdelloidea</taxon>
        <taxon>Philodinida</taxon>
        <taxon>Philodinidae</taxon>
        <taxon>Rotaria</taxon>
    </lineage>
</organism>
<proteinExistence type="predicted"/>
<dbReference type="PANTHER" id="PTHR46388">
    <property type="entry name" value="NHL REPEAT-CONTAINING PROTEIN 2"/>
    <property type="match status" value="1"/>
</dbReference>
<keyword evidence="1" id="KW-0677">Repeat</keyword>
<dbReference type="Proteomes" id="UP000663842">
    <property type="component" value="Unassembled WGS sequence"/>
</dbReference>
<dbReference type="SUPFAM" id="SSF101898">
    <property type="entry name" value="NHL repeat"/>
    <property type="match status" value="1"/>
</dbReference>
<dbReference type="AlphaFoldDB" id="A0A820FW58"/>
<dbReference type="InterPro" id="IPR001258">
    <property type="entry name" value="NHL_repeat"/>
</dbReference>
<protein>
    <recommendedName>
        <fullName evidence="4">NHL repeat-containing protein</fullName>
    </recommendedName>
</protein>
<evidence type="ECO:0000256" key="1">
    <source>
        <dbReference type="ARBA" id="ARBA00022737"/>
    </source>
</evidence>
<sequence>MEQNKNYKALCDLISQLENQLHSVNFIEQQKAALALPKPSVSIDETKVDITITLPDYLGDVIDSHGAIVNISSTNPPIEQDSVSEVSIPTNISIEQESVSEVSISTNISANVNFERFTVVDRISTIAGGKIDGYEDGTGPNAMFRYPFGICFNPNDDCFYVCDTNNHAIRRVTLNGCVSTLVQGEITPFAGSGKGYKDGESLHASFAFPDGIAIECHSGNLFVVDASNHVIRLITPQGDEI</sequence>
<accession>A0A820FW58</accession>
<dbReference type="PANTHER" id="PTHR46388:SF2">
    <property type="entry name" value="NHL REPEAT-CONTAINING PROTEIN 2"/>
    <property type="match status" value="1"/>
</dbReference>
<reference evidence="2" key="1">
    <citation type="submission" date="2021-02" db="EMBL/GenBank/DDBJ databases">
        <authorList>
            <person name="Nowell W R."/>
        </authorList>
    </citation>
    <scope>NUCLEOTIDE SEQUENCE</scope>
</reference>
<gene>
    <name evidence="2" type="ORF">UXM345_LOCUS31661</name>
</gene>
<evidence type="ECO:0000313" key="3">
    <source>
        <dbReference type="Proteomes" id="UP000663842"/>
    </source>
</evidence>
<dbReference type="Gene3D" id="2.120.10.30">
    <property type="entry name" value="TolB, C-terminal domain"/>
    <property type="match status" value="1"/>
</dbReference>
<dbReference type="EMBL" id="CAJOBF010009082">
    <property type="protein sequence ID" value="CAF4268340.1"/>
    <property type="molecule type" value="Genomic_DNA"/>
</dbReference>
<evidence type="ECO:0000313" key="2">
    <source>
        <dbReference type="EMBL" id="CAF4268340.1"/>
    </source>
</evidence>
<name>A0A820FW58_9BILA</name>